<dbReference type="SMART" id="SM00173">
    <property type="entry name" value="RAS"/>
    <property type="match status" value="1"/>
</dbReference>
<dbReference type="GO" id="GO:0005829">
    <property type="term" value="C:cytosol"/>
    <property type="evidence" value="ECO:0000318"/>
    <property type="project" value="GO_Central"/>
</dbReference>
<dbReference type="GO" id="GO:0019901">
    <property type="term" value="F:protein kinase binding"/>
    <property type="evidence" value="ECO:0000318"/>
    <property type="project" value="GO_Central"/>
</dbReference>
<dbReference type="InParanoid" id="A8XII0"/>
<dbReference type="CTD" id="8574465"/>
<dbReference type="HOGENOM" id="CLU_041217_21_2_1"/>
<dbReference type="FunFam" id="3.40.50.300:FF:001179">
    <property type="entry name" value="Rho family GTPase"/>
    <property type="match status" value="1"/>
</dbReference>
<dbReference type="GO" id="GO:0032956">
    <property type="term" value="P:regulation of actin cytoskeleton organization"/>
    <property type="evidence" value="ECO:0000318"/>
    <property type="project" value="GO_Central"/>
</dbReference>
<dbReference type="InterPro" id="IPR027417">
    <property type="entry name" value="P-loop_NTPase"/>
</dbReference>
<organism evidence="4 5">
    <name type="scientific">Caenorhabditis briggsae</name>
    <dbReference type="NCBI Taxonomy" id="6238"/>
    <lineage>
        <taxon>Eukaryota</taxon>
        <taxon>Metazoa</taxon>
        <taxon>Ecdysozoa</taxon>
        <taxon>Nematoda</taxon>
        <taxon>Chromadorea</taxon>
        <taxon>Rhabditida</taxon>
        <taxon>Rhabditina</taxon>
        <taxon>Rhabditomorpha</taxon>
        <taxon>Rhabditoidea</taxon>
        <taxon>Rhabditidae</taxon>
        <taxon>Peloderinae</taxon>
        <taxon>Caenorhabditis</taxon>
    </lineage>
</organism>
<dbReference type="PROSITE" id="PS51420">
    <property type="entry name" value="RHO"/>
    <property type="match status" value="1"/>
</dbReference>
<dbReference type="Proteomes" id="UP000008549">
    <property type="component" value="Unassembled WGS sequence"/>
</dbReference>
<dbReference type="EMBL" id="HE600943">
    <property type="protein sequence ID" value="CAP32454.2"/>
    <property type="molecule type" value="Genomic_DNA"/>
</dbReference>
<dbReference type="PRINTS" id="PR00449">
    <property type="entry name" value="RASTRNSFRMNG"/>
</dbReference>
<keyword evidence="2" id="KW-0547">Nucleotide-binding</keyword>
<dbReference type="GO" id="GO:0005886">
    <property type="term" value="C:plasma membrane"/>
    <property type="evidence" value="ECO:0000318"/>
    <property type="project" value="GO_Central"/>
</dbReference>
<reference evidence="4 5" key="1">
    <citation type="journal article" date="2003" name="PLoS Biol.">
        <title>The genome sequence of Caenorhabditis briggsae: a platform for comparative genomics.</title>
        <authorList>
            <person name="Stein L.D."/>
            <person name="Bao Z."/>
            <person name="Blasiar D."/>
            <person name="Blumenthal T."/>
            <person name="Brent M.R."/>
            <person name="Chen N."/>
            <person name="Chinwalla A."/>
            <person name="Clarke L."/>
            <person name="Clee C."/>
            <person name="Coghlan A."/>
            <person name="Coulson A."/>
            <person name="D'Eustachio P."/>
            <person name="Fitch D.H."/>
            <person name="Fulton L.A."/>
            <person name="Fulton R.E."/>
            <person name="Griffiths-Jones S."/>
            <person name="Harris T.W."/>
            <person name="Hillier L.W."/>
            <person name="Kamath R."/>
            <person name="Kuwabara P.E."/>
            <person name="Mardis E.R."/>
            <person name="Marra M.A."/>
            <person name="Miner T.L."/>
            <person name="Minx P."/>
            <person name="Mullikin J.C."/>
            <person name="Plumb R.W."/>
            <person name="Rogers J."/>
            <person name="Schein J.E."/>
            <person name="Sohrmann M."/>
            <person name="Spieth J."/>
            <person name="Stajich J.E."/>
            <person name="Wei C."/>
            <person name="Willey D."/>
            <person name="Wilson R.K."/>
            <person name="Durbin R."/>
            <person name="Waterston R.H."/>
        </authorList>
    </citation>
    <scope>NUCLEOTIDE SEQUENCE [LARGE SCALE GENOMIC DNA]</scope>
    <source>
        <strain evidence="4 5">AF16</strain>
    </source>
</reference>
<dbReference type="Gene3D" id="3.40.50.300">
    <property type="entry name" value="P-loop containing nucleotide triphosphate hydrolases"/>
    <property type="match status" value="1"/>
</dbReference>
<dbReference type="PROSITE" id="PS51421">
    <property type="entry name" value="RAS"/>
    <property type="match status" value="1"/>
</dbReference>
<dbReference type="SMART" id="SM00174">
    <property type="entry name" value="RHO"/>
    <property type="match status" value="1"/>
</dbReference>
<dbReference type="NCBIfam" id="TIGR00231">
    <property type="entry name" value="small_GTP"/>
    <property type="match status" value="1"/>
</dbReference>
<evidence type="ECO:0000256" key="2">
    <source>
        <dbReference type="ARBA" id="ARBA00022741"/>
    </source>
</evidence>
<dbReference type="STRING" id="6238.A8XII0"/>
<reference evidence="4 5" key="2">
    <citation type="journal article" date="2011" name="PLoS Genet.">
        <title>Caenorhabditis briggsae recombinant inbred line genotypes reveal inter-strain incompatibility and the evolution of recombination.</title>
        <authorList>
            <person name="Ross J.A."/>
            <person name="Koboldt D.C."/>
            <person name="Staisch J.E."/>
            <person name="Chamberlin H.M."/>
            <person name="Gupta B.P."/>
            <person name="Miller R.D."/>
            <person name="Baird S.E."/>
            <person name="Haag E.S."/>
        </authorList>
    </citation>
    <scope>NUCLEOTIDE SEQUENCE [LARGE SCALE GENOMIC DNA]</scope>
    <source>
        <strain evidence="4 5">AF16</strain>
    </source>
</reference>
<dbReference type="GO" id="GO:0005525">
    <property type="term" value="F:GTP binding"/>
    <property type="evidence" value="ECO:0000318"/>
    <property type="project" value="GO_Central"/>
</dbReference>
<dbReference type="OMA" id="FNCLEMY"/>
<dbReference type="WormBase" id="CBG13699">
    <property type="protein sequence ID" value="CBP09484"/>
    <property type="gene ID" value="WBGene00034424"/>
</dbReference>
<evidence type="ECO:0000256" key="3">
    <source>
        <dbReference type="ARBA" id="ARBA00023134"/>
    </source>
</evidence>
<dbReference type="GO" id="GO:0007015">
    <property type="term" value="P:actin filament organization"/>
    <property type="evidence" value="ECO:0000318"/>
    <property type="project" value="GO_Central"/>
</dbReference>
<evidence type="ECO:0000313" key="4">
    <source>
        <dbReference type="EMBL" id="CAP32454.2"/>
    </source>
</evidence>
<evidence type="ECO:0000313" key="5">
    <source>
        <dbReference type="Proteomes" id="UP000008549"/>
    </source>
</evidence>
<keyword evidence="3" id="KW-0342">GTP-binding</keyword>
<dbReference type="Pfam" id="PF00071">
    <property type="entry name" value="Ras"/>
    <property type="match status" value="1"/>
</dbReference>
<dbReference type="PANTHER" id="PTHR24072">
    <property type="entry name" value="RHO FAMILY GTPASE"/>
    <property type="match status" value="1"/>
</dbReference>
<dbReference type="InterPro" id="IPR001806">
    <property type="entry name" value="Small_GTPase"/>
</dbReference>
<accession>A8XII0</accession>
<dbReference type="GeneID" id="8574465"/>
<dbReference type="GO" id="GO:0007264">
    <property type="term" value="P:small GTPase-mediated signal transduction"/>
    <property type="evidence" value="ECO:0007669"/>
    <property type="project" value="InterPro"/>
</dbReference>
<dbReference type="RefSeq" id="XP_002632468.2">
    <property type="nucleotide sequence ID" value="XM_002632422.2"/>
</dbReference>
<dbReference type="InterPro" id="IPR003578">
    <property type="entry name" value="Small_GTPase_Rho"/>
</dbReference>
<dbReference type="CDD" id="cd00157">
    <property type="entry name" value="Rho"/>
    <property type="match status" value="1"/>
</dbReference>
<sequence length="277" mass="32051">MDLEKRSKIEDLSAENSCHLIGWLIENWDEYNAPVAGGSRKEGGTAKQRYWTEWSLKLDALGAKRSAEQTSFSAPSSLIMPRKEYPELRKKLVIVGDGACGKTSLLFTFSKNEFPEIHIPTVFDTDYVDMEIDGKFIQLDLWDTAGQEDYERLRPLAYPESDIILICYSIDNPDSLENVLEKWHPEIQHFLPNTPIILVATKKDLRDDEEIVMELKRRRQMPVRWEQGLEVAHRIGAIAYFECSAKLREGVKEIFDKAVRETLRSEKKPKRKFCKIL</sequence>
<name>A8XII0_CAEBR</name>
<dbReference type="InterPro" id="IPR005225">
    <property type="entry name" value="Small_GTP-bd"/>
</dbReference>
<dbReference type="eggNOG" id="KOG0393">
    <property type="taxonomic scope" value="Eukaryota"/>
</dbReference>
<dbReference type="GO" id="GO:0007165">
    <property type="term" value="P:signal transduction"/>
    <property type="evidence" value="ECO:0000318"/>
    <property type="project" value="GO_Central"/>
</dbReference>
<comment type="similarity">
    <text evidence="1">Belongs to the small GTPase superfamily. Rho family.</text>
</comment>
<protein>
    <submittedName>
        <fullName evidence="4">Protein CBG13699</fullName>
    </submittedName>
</protein>
<dbReference type="SMART" id="SM00175">
    <property type="entry name" value="RAB"/>
    <property type="match status" value="1"/>
</dbReference>
<dbReference type="PROSITE" id="PS51419">
    <property type="entry name" value="RAB"/>
    <property type="match status" value="1"/>
</dbReference>
<proteinExistence type="inferred from homology"/>
<dbReference type="GO" id="GO:0000281">
    <property type="term" value="P:mitotic cytokinesis"/>
    <property type="evidence" value="ECO:0000318"/>
    <property type="project" value="GO_Central"/>
</dbReference>
<gene>
    <name evidence="4 6" type="ORF">CBG13699</name>
    <name evidence="4" type="ORF">CBG_13699</name>
</gene>
<keyword evidence="5" id="KW-1185">Reference proteome</keyword>
<dbReference type="GO" id="GO:0016477">
    <property type="term" value="P:cell migration"/>
    <property type="evidence" value="ECO:0000318"/>
    <property type="project" value="GO_Central"/>
</dbReference>
<dbReference type="KEGG" id="cbr:CBG_13699"/>
<dbReference type="GO" id="GO:0003924">
    <property type="term" value="F:GTPase activity"/>
    <property type="evidence" value="ECO:0000318"/>
    <property type="project" value="GO_Central"/>
</dbReference>
<dbReference type="SUPFAM" id="SSF52540">
    <property type="entry name" value="P-loop containing nucleoside triphosphate hydrolases"/>
    <property type="match status" value="1"/>
</dbReference>
<dbReference type="AlphaFoldDB" id="A8XII0"/>
<evidence type="ECO:0000313" key="6">
    <source>
        <dbReference type="WormBase" id="CBG13699"/>
    </source>
</evidence>
<evidence type="ECO:0000256" key="1">
    <source>
        <dbReference type="ARBA" id="ARBA00010142"/>
    </source>
</evidence>